<feature type="compositionally biased region" description="Polar residues" evidence="3">
    <location>
        <begin position="924"/>
        <end position="933"/>
    </location>
</feature>
<dbReference type="InterPro" id="IPR042201">
    <property type="entry name" value="FH2_Formin_sf"/>
</dbReference>
<feature type="region of interest" description="Disordered" evidence="3">
    <location>
        <begin position="991"/>
        <end position="1025"/>
    </location>
</feature>
<dbReference type="Pfam" id="PF03108">
    <property type="entry name" value="DBD_Tnp_Mut"/>
    <property type="match status" value="1"/>
</dbReference>
<dbReference type="Proteomes" id="UP000826656">
    <property type="component" value="Unassembled WGS sequence"/>
</dbReference>
<feature type="domain" description="FH2" evidence="4">
    <location>
        <begin position="388"/>
        <end position="816"/>
    </location>
</feature>
<feature type="region of interest" description="Disordered" evidence="3">
    <location>
        <begin position="878"/>
        <end position="967"/>
    </location>
</feature>
<gene>
    <name evidence="5" type="ORF">KY290_011004</name>
</gene>
<evidence type="ECO:0000313" key="5">
    <source>
        <dbReference type="EMBL" id="KAH0773867.1"/>
    </source>
</evidence>
<dbReference type="Gene3D" id="1.20.58.2220">
    <property type="entry name" value="Formin, FH2 domain"/>
    <property type="match status" value="1"/>
</dbReference>
<evidence type="ECO:0000259" key="4">
    <source>
        <dbReference type="PROSITE" id="PS51444"/>
    </source>
</evidence>
<dbReference type="InterPro" id="IPR015425">
    <property type="entry name" value="FH2_Formin"/>
</dbReference>
<name>A0ABQ7W1Z5_SOLTU</name>
<dbReference type="InterPro" id="IPR027643">
    <property type="entry name" value="Formin-like_plant"/>
</dbReference>
<comment type="similarity">
    <text evidence="1">Belongs to the formin-like family. Class-I subfamily.</text>
</comment>
<feature type="region of interest" description="Disordered" evidence="3">
    <location>
        <begin position="1"/>
        <end position="28"/>
    </location>
</feature>
<accession>A0ABQ7W1Z5</accession>
<evidence type="ECO:0000256" key="3">
    <source>
        <dbReference type="SAM" id="MobiDB-lite"/>
    </source>
</evidence>
<evidence type="ECO:0000256" key="1">
    <source>
        <dbReference type="ARBA" id="ARBA00025793"/>
    </source>
</evidence>
<sequence>MPLTQNPFFPVFSSPPPPPPPPPLPSDSYATFPANISSLILPQTSSHSSTKPISAFLTSLVAFFLHYYRQGKVEEKSYYQRTDSLRLVPPNATPSDGVDIKKHLPSPTPPPPPPAMEVPRHTPTSNSSEFLYLGTLVSSREVESPELRPADDVAVNFQRLGSPELLPLPPLPRQHYRQTRKNGATEVGYSGEDDENDEEFFSPRGSSGDKGSPSQTVSSSHATPYEVPLQSQNRFPYSNSNSPSESSLLNSPSLEFNLSPKSLTSRSPDSLVNFLAPPRFIPTQTFRGFSSPPLSSGDTHNSPSIVSDSSARISESSLRNLGGFGSYVSMKVPPPPPPAPPPRFWEAPQVPKSMEAENGGPPVLVAPSMPVLGHHVSGNINSSEAVERRNDEITKPKLKPLHWDKVRATSDRAMVWDQLKFSSFQLNEEMIETLFTANCSNSNPKDGITRLVQPVLNQENRVLDPKKSQNIAILLRALNVTNEEVCEALLEGNADTLGSELLESLLKMAPTKEEERKLQEFKDESPFKLGPAEKFLKAVLYIPFAFNRVEAMLYIANFDSEIEYLKRSFETLETACEELRNSRMFLNLLEAVLKTGNRMNVGTNRGDARAFKLDTLLKLVDIKGADGKTTLLHFVVQEIIRAEGSRLSGADDQNPIVEKTLQDEVEFRKIGLQVVSRLSGELTNVKKAAAMDSDIISNEVAKLAAGIAKITNVLKLNKELVPSENSRKFSESMNGFLKTAEQEIINIQAQESVALSMVKEVTVYFHGDSAKEEARPLRIFMVVRDFLSILDQVCKDVGRMTDRTTISSGRQFPLTVDAGLPQVFPGYSFVCDFAQLKLGFTVIFVGADFVDVYVVHPISIPLVVEEILVLSSTNVDVSSSLHKDNDDVSSSLHKNMADLSSSPQIDRTDVSSSQPFDENENRHLNQNQSSLVEEQSPLVEKQSPRVEEQAPNLRVENHSDSDPLYDVNENIDDLSIDVGFEDIYKEKRGRFEGNLGGDEPYFDSSDPDSDVSEDEGDPVKNDEVVDPAPRKECTKIYFDSTAKKILFQLYMIFLNHIEFREALQTYSIQKGVNIKLKSNEKERIRAKCKKKGCPRHILGDVPIAWTVVDKETKDIWSWFLKCIKHDLELTEGEGLTVMSHMQKGLHLALIDVLSNVEIRSCARHIWANWKKEWRGEERRRKFWQVSRALFEVLLQSKLDDLSELGEGIVEALLKYNKET</sequence>
<dbReference type="EMBL" id="JAIVGD010000005">
    <property type="protein sequence ID" value="KAH0773867.1"/>
    <property type="molecule type" value="Genomic_DNA"/>
</dbReference>
<feature type="region of interest" description="Disordered" evidence="3">
    <location>
        <begin position="87"/>
        <end position="127"/>
    </location>
</feature>
<feature type="compositionally biased region" description="Low complexity" evidence="3">
    <location>
        <begin position="235"/>
        <end position="260"/>
    </location>
</feature>
<organism evidence="5 6">
    <name type="scientific">Solanum tuberosum</name>
    <name type="common">Potato</name>
    <dbReference type="NCBI Taxonomy" id="4113"/>
    <lineage>
        <taxon>Eukaryota</taxon>
        <taxon>Viridiplantae</taxon>
        <taxon>Streptophyta</taxon>
        <taxon>Embryophyta</taxon>
        <taxon>Tracheophyta</taxon>
        <taxon>Spermatophyta</taxon>
        <taxon>Magnoliopsida</taxon>
        <taxon>eudicotyledons</taxon>
        <taxon>Gunneridae</taxon>
        <taxon>Pentapetalae</taxon>
        <taxon>asterids</taxon>
        <taxon>lamiids</taxon>
        <taxon>Solanales</taxon>
        <taxon>Solanaceae</taxon>
        <taxon>Solanoideae</taxon>
        <taxon>Solaneae</taxon>
        <taxon>Solanum</taxon>
    </lineage>
</organism>
<dbReference type="Pfam" id="PF02181">
    <property type="entry name" value="FH2"/>
    <property type="match status" value="1"/>
</dbReference>
<feature type="region of interest" description="Disordered" evidence="3">
    <location>
        <begin position="162"/>
        <end position="267"/>
    </location>
</feature>
<feature type="compositionally biased region" description="Pro residues" evidence="3">
    <location>
        <begin position="106"/>
        <end position="116"/>
    </location>
</feature>
<feature type="compositionally biased region" description="Acidic residues" evidence="3">
    <location>
        <begin position="1005"/>
        <end position="1016"/>
    </location>
</feature>
<keyword evidence="6" id="KW-1185">Reference proteome</keyword>
<dbReference type="PROSITE" id="PS51444">
    <property type="entry name" value="FH2"/>
    <property type="match status" value="1"/>
</dbReference>
<proteinExistence type="inferred from homology"/>
<feature type="compositionally biased region" description="Pro residues" evidence="3">
    <location>
        <begin position="13"/>
        <end position="25"/>
    </location>
</feature>
<dbReference type="PANTHER" id="PTHR23213:SF390">
    <property type="entry name" value="FORMIN-LIKE PROTEIN"/>
    <property type="match status" value="1"/>
</dbReference>
<dbReference type="InterPro" id="IPR004332">
    <property type="entry name" value="Transposase_MuDR"/>
</dbReference>
<dbReference type="SUPFAM" id="SSF101447">
    <property type="entry name" value="Formin homology 2 domain (FH2 domain)"/>
    <property type="match status" value="1"/>
</dbReference>
<feature type="compositionally biased region" description="Polar residues" evidence="3">
    <location>
        <begin position="212"/>
        <end position="222"/>
    </location>
</feature>
<evidence type="ECO:0000313" key="6">
    <source>
        <dbReference type="Proteomes" id="UP000826656"/>
    </source>
</evidence>
<dbReference type="SMART" id="SM00498">
    <property type="entry name" value="FH2"/>
    <property type="match status" value="1"/>
</dbReference>
<feature type="compositionally biased region" description="Polar residues" evidence="3">
    <location>
        <begin position="888"/>
        <end position="916"/>
    </location>
</feature>
<protein>
    <recommendedName>
        <fullName evidence="2">Formin-like protein</fullName>
    </recommendedName>
</protein>
<feature type="compositionally biased region" description="Acidic residues" evidence="3">
    <location>
        <begin position="191"/>
        <end position="200"/>
    </location>
</feature>
<comment type="caution">
    <text evidence="5">The sequence shown here is derived from an EMBL/GenBank/DDBJ whole genome shotgun (WGS) entry which is preliminary data.</text>
</comment>
<dbReference type="PANTHER" id="PTHR23213">
    <property type="entry name" value="FORMIN-RELATED"/>
    <property type="match status" value="1"/>
</dbReference>
<reference evidence="5 6" key="1">
    <citation type="journal article" date="2021" name="bioRxiv">
        <title>Chromosome-scale and haplotype-resolved genome assembly of a tetraploid potato cultivar.</title>
        <authorList>
            <person name="Sun H."/>
            <person name="Jiao W.-B."/>
            <person name="Krause K."/>
            <person name="Campoy J.A."/>
            <person name="Goel M."/>
            <person name="Folz-Donahue K."/>
            <person name="Kukat C."/>
            <person name="Huettel B."/>
            <person name="Schneeberger K."/>
        </authorList>
    </citation>
    <scope>NUCLEOTIDE SEQUENCE [LARGE SCALE GENOMIC DNA]</scope>
    <source>
        <strain evidence="5">SolTubOtavaFocal</strain>
        <tissue evidence="5">Leaves</tissue>
    </source>
</reference>
<feature type="region of interest" description="Disordered" evidence="3">
    <location>
        <begin position="287"/>
        <end position="312"/>
    </location>
</feature>
<evidence type="ECO:0000256" key="2">
    <source>
        <dbReference type="RuleBase" id="RU361260"/>
    </source>
</evidence>